<dbReference type="Proteomes" id="UP000315439">
    <property type="component" value="Unassembled WGS sequence"/>
</dbReference>
<dbReference type="OrthoDB" id="626916at2"/>
<protein>
    <submittedName>
        <fullName evidence="1">Uncharacterized protein</fullName>
    </submittedName>
</protein>
<organism evidence="1 2">
    <name type="scientific">Aliikangiella coralliicola</name>
    <dbReference type="NCBI Taxonomy" id="2592383"/>
    <lineage>
        <taxon>Bacteria</taxon>
        <taxon>Pseudomonadati</taxon>
        <taxon>Pseudomonadota</taxon>
        <taxon>Gammaproteobacteria</taxon>
        <taxon>Oceanospirillales</taxon>
        <taxon>Pleioneaceae</taxon>
        <taxon>Aliikangiella</taxon>
    </lineage>
</organism>
<gene>
    <name evidence="1" type="ORF">FLL46_10250</name>
</gene>
<dbReference type="AlphaFoldDB" id="A0A545UE71"/>
<evidence type="ECO:0000313" key="1">
    <source>
        <dbReference type="EMBL" id="TQV87758.1"/>
    </source>
</evidence>
<comment type="caution">
    <text evidence="1">The sequence shown here is derived from an EMBL/GenBank/DDBJ whole genome shotgun (WGS) entry which is preliminary data.</text>
</comment>
<dbReference type="RefSeq" id="WP_142893419.1">
    <property type="nucleotide sequence ID" value="NZ_ML660163.1"/>
</dbReference>
<reference evidence="1 2" key="1">
    <citation type="submission" date="2019-07" db="EMBL/GenBank/DDBJ databases">
        <title>Draft genome for Aliikangiella sp. M105.</title>
        <authorList>
            <person name="Wang G."/>
        </authorList>
    </citation>
    <scope>NUCLEOTIDE SEQUENCE [LARGE SCALE GENOMIC DNA]</scope>
    <source>
        <strain evidence="1 2">M105</strain>
    </source>
</reference>
<sequence>MAIARDQYIDYYAEKLWEWLPAVYREQDALNGGDSLRAFLRAVAEQAAVAKRSQDRLWDDVFVELASDWAIPYISQLVATRLVSSLNLRGRRVDTAKTIYYRRRKGTLMVQEQLVSDIAGWDSKVVEEFKRLARTWHMLDCPLTVGRLTKTPKGGIADIRSPRGSRLACDAFDEFHYTPETRNPSGLTGRRGIETVSYHIYRLQPVTFNGVQPRRFGALADGRDQSTFDPSGRDIALFSGNALPVDWNGWQTAAEWELPRPISCRLLAEEIFEITAEEVAWVLTDAPIAGQPQREAAAIDLTKLIGESFYHRRELIRLLNGMPSSVTLTAPGVLAGLLSRALVRACGSAALLPNGADNAPWPVQNDPQDAAYGLPALTVGFAGVAEPVGRPRTRAANLEAWNPPNPADVDLFVSPETGRLVLNRGGNTAQSVRVSYQVGMLAPVGAGAFSREASIELPDVTWQNSSVVAGTPADGIAEVVDSRTYGSPQDQLAVINTRVRAREGQRPYFILRQDWLLTSAQDDAVLELDGLWLGSRTPNHLILDGNYERVLIRYCSFDPGGDAADGSVLPAVDLIVRGFVENLIIEKSMLGIIRLDGADASIEKITIIDSILQTRDAASVVIDALTAELRIERSTIITPSEIQLAVDVERLYASDTLVAGLVDVTDNQNGCFRFSAAASGSRVAKPYRSVFLQQISGLFISTRFGDHQYAHLTPQVYPQVLVGGEQGVEMGVFNQVLHEIKLRGAHTKVMEYLPFGRTPNFIIEN</sequence>
<proteinExistence type="predicted"/>
<keyword evidence="2" id="KW-1185">Reference proteome</keyword>
<accession>A0A545UE71</accession>
<evidence type="ECO:0000313" key="2">
    <source>
        <dbReference type="Proteomes" id="UP000315439"/>
    </source>
</evidence>
<name>A0A545UE71_9GAMM</name>
<dbReference type="EMBL" id="VIKS01000006">
    <property type="protein sequence ID" value="TQV87758.1"/>
    <property type="molecule type" value="Genomic_DNA"/>
</dbReference>